<feature type="region of interest" description="Disordered" evidence="1">
    <location>
        <begin position="723"/>
        <end position="742"/>
    </location>
</feature>
<dbReference type="Proteomes" id="UP001223144">
    <property type="component" value="Unassembled WGS sequence"/>
</dbReference>
<keyword evidence="3" id="KW-1185">Reference proteome</keyword>
<dbReference type="RefSeq" id="WP_279926094.1">
    <property type="nucleotide sequence ID" value="NZ_JARWBG010000002.1"/>
</dbReference>
<gene>
    <name evidence="2" type="ORF">QCN29_03205</name>
</gene>
<protein>
    <recommendedName>
        <fullName evidence="4">AG2 protein</fullName>
    </recommendedName>
</protein>
<feature type="compositionally biased region" description="Basic and acidic residues" evidence="1">
    <location>
        <begin position="729"/>
        <end position="742"/>
    </location>
</feature>
<comment type="caution">
    <text evidence="2">The sequence shown here is derived from an EMBL/GenBank/DDBJ whole genome shotgun (WGS) entry which is preliminary data.</text>
</comment>
<proteinExistence type="predicted"/>
<name>A0ABT6HHJ1_9ACTN</name>
<evidence type="ECO:0008006" key="4">
    <source>
        <dbReference type="Google" id="ProtNLM"/>
    </source>
</evidence>
<evidence type="ECO:0000313" key="3">
    <source>
        <dbReference type="Proteomes" id="UP001223144"/>
    </source>
</evidence>
<sequence length="742" mass="82118">MLTYQDVVTVDLSRLTTAAVDWDRMADAFKELERVYKSAVESSANEGEWVGVSASAASTAFTGTRKQFAAAQVEARAIASILRDAHGQFVRLIGRVKDVVEDARKGGVAIDSEGRASRIDAQLVHVPEDHRYVRAPDKSEIWERTLKQAVQAVDDADQGVKLALHDAAGIKSLFQEAFDAATGRAHEFNADAVGDIEVVEARLAREYADEILAGKRPSDLAEWQRLMRDNSDDRDFSRTFLNSLGPDATLKLSNKLHDLAYFDDTKSKQAYLNINGGIADSLASATRVPQFKNADGKPLRFGTTAYTEAFEQWKKTPEATFYNEWRTGLQKHGDDEYDLRIAGERHAVGIGHDQKVQGYQTLATLLQHGDGYSGQFLSDITDDMIAAETKDPDIWDLRGTFEGKDGWFANDPVDATLGVMARDPETAAGYLDPGTESGKEHYEYLLGKDGRDWDVVDTVEYRKSETYGRDVEDADSRHGLGLALTAAATGMDPTDPNAQAVGHSEVNDRVFKHSLEYLSKQGDDLAPALRDDLAKIMINHGDEVYTAMSDQSGTRTPLDQEQVQEITKQISRNRDSYVILTEGMNYAIVDAFDDKTRAPEDTLNAAGYAVGFMEEARYNALQGDLPDMTWDKAWSYHLTGAALNFIPGVGDIAQRGADMVTTKWIEGEMQRYEDGLVKDSKTTYQTRQDQLNALAHAWHAENSEWAENEPGYSKEEGIYNRIRAAANDGNDKNDGVAGAQER</sequence>
<organism evidence="2 3">
    <name type="scientific">Streptomyces chengmaiensis</name>
    <dbReference type="NCBI Taxonomy" id="3040919"/>
    <lineage>
        <taxon>Bacteria</taxon>
        <taxon>Bacillati</taxon>
        <taxon>Actinomycetota</taxon>
        <taxon>Actinomycetes</taxon>
        <taxon>Kitasatosporales</taxon>
        <taxon>Streptomycetaceae</taxon>
        <taxon>Streptomyces</taxon>
    </lineage>
</organism>
<accession>A0ABT6HHJ1</accession>
<dbReference type="EMBL" id="JARWBG010000002">
    <property type="protein sequence ID" value="MDH2387811.1"/>
    <property type="molecule type" value="Genomic_DNA"/>
</dbReference>
<evidence type="ECO:0000256" key="1">
    <source>
        <dbReference type="SAM" id="MobiDB-lite"/>
    </source>
</evidence>
<reference evidence="2 3" key="1">
    <citation type="submission" date="2023-04" db="EMBL/GenBank/DDBJ databases">
        <title>Streptomyces chengmaiensis sp. nov. isolated from the stem of mangrove plant in Hainan.</title>
        <authorList>
            <person name="Huang X."/>
            <person name="Zhou S."/>
            <person name="Chu X."/>
            <person name="Xie Y."/>
            <person name="Lin Y."/>
        </authorList>
    </citation>
    <scope>NUCLEOTIDE SEQUENCE [LARGE SCALE GENOMIC DNA]</scope>
    <source>
        <strain evidence="2 3">HNM0663</strain>
    </source>
</reference>
<evidence type="ECO:0000313" key="2">
    <source>
        <dbReference type="EMBL" id="MDH2387811.1"/>
    </source>
</evidence>